<dbReference type="EMBL" id="MUMY01000007">
    <property type="protein sequence ID" value="ONM48942.1"/>
    <property type="molecule type" value="Genomic_DNA"/>
</dbReference>
<dbReference type="STRING" id="1538463.B0T36_22300"/>
<keyword evidence="1" id="KW-0472">Membrane</keyword>
<dbReference type="OrthoDB" id="4569917at2"/>
<feature type="transmembrane region" description="Helical" evidence="1">
    <location>
        <begin position="97"/>
        <end position="114"/>
    </location>
</feature>
<comment type="caution">
    <text evidence="2">The sequence shown here is derived from an EMBL/GenBank/DDBJ whole genome shotgun (WGS) entry which is preliminary data.</text>
</comment>
<keyword evidence="3" id="KW-1185">Reference proteome</keyword>
<dbReference type="AlphaFoldDB" id="A0A1W0AS52"/>
<reference evidence="2 3" key="1">
    <citation type="journal article" date="2016" name="Antonie Van Leeuwenhoek">
        <title>Nocardia donostiensis sp. nov., isolated from human respiratory specimens.</title>
        <authorList>
            <person name="Ercibengoa M."/>
            <person name="Bell M."/>
            <person name="Marimon J.M."/>
            <person name="Humrighouse B."/>
            <person name="Klenk H.P."/>
            <person name="Potter G."/>
            <person name="Perez-Trallero E."/>
        </authorList>
    </citation>
    <scope>NUCLEOTIDE SEQUENCE [LARGE SCALE GENOMIC DNA]</scope>
    <source>
        <strain evidence="2 3">X1655</strain>
    </source>
</reference>
<proteinExistence type="predicted"/>
<protein>
    <recommendedName>
        <fullName evidence="4">DUF1761 domain-containing protein</fullName>
    </recommendedName>
</protein>
<sequence>MLKTIVRGAAAGAAGTAALNAVTYLDMLVRGRPASRTPEQSVQRMAELAGVAVPGDAEQQQNRLTGAGALLGAATGVGVGAAYGWSRATGWGPSAPVAGACLTVLTIAATSMPMAAMRVSDPRQWDTADWLSDIVPHLAYGFVTAATFAAMYD</sequence>
<evidence type="ECO:0000313" key="2">
    <source>
        <dbReference type="EMBL" id="ONM48942.1"/>
    </source>
</evidence>
<feature type="transmembrane region" description="Helical" evidence="1">
    <location>
        <begin position="134"/>
        <end position="152"/>
    </location>
</feature>
<organism evidence="2 3">
    <name type="scientific">Nocardia donostiensis</name>
    <dbReference type="NCBI Taxonomy" id="1538463"/>
    <lineage>
        <taxon>Bacteria</taxon>
        <taxon>Bacillati</taxon>
        <taxon>Actinomycetota</taxon>
        <taxon>Actinomycetes</taxon>
        <taxon>Mycobacteriales</taxon>
        <taxon>Nocardiaceae</taxon>
        <taxon>Nocardia</taxon>
    </lineage>
</organism>
<evidence type="ECO:0000313" key="3">
    <source>
        <dbReference type="Proteomes" id="UP000188836"/>
    </source>
</evidence>
<feature type="transmembrane region" description="Helical" evidence="1">
    <location>
        <begin position="64"/>
        <end position="85"/>
    </location>
</feature>
<keyword evidence="1" id="KW-1133">Transmembrane helix</keyword>
<dbReference type="Proteomes" id="UP000188836">
    <property type="component" value="Unassembled WGS sequence"/>
</dbReference>
<evidence type="ECO:0008006" key="4">
    <source>
        <dbReference type="Google" id="ProtNLM"/>
    </source>
</evidence>
<keyword evidence="1" id="KW-0812">Transmembrane</keyword>
<gene>
    <name evidence="2" type="ORF">B0T46_09660</name>
</gene>
<evidence type="ECO:0000256" key="1">
    <source>
        <dbReference type="SAM" id="Phobius"/>
    </source>
</evidence>
<accession>A0A1W0AS52</accession>
<name>A0A1W0AS52_9NOCA</name>
<dbReference type="RefSeq" id="WP_077116422.1">
    <property type="nucleotide sequence ID" value="NZ_MUKP01000039.1"/>
</dbReference>